<organism evidence="1 2">
    <name type="scientific">Papaver somniferum</name>
    <name type="common">Opium poppy</name>
    <dbReference type="NCBI Taxonomy" id="3469"/>
    <lineage>
        <taxon>Eukaryota</taxon>
        <taxon>Viridiplantae</taxon>
        <taxon>Streptophyta</taxon>
        <taxon>Embryophyta</taxon>
        <taxon>Tracheophyta</taxon>
        <taxon>Spermatophyta</taxon>
        <taxon>Magnoliopsida</taxon>
        <taxon>Ranunculales</taxon>
        <taxon>Papaveraceae</taxon>
        <taxon>Papaveroideae</taxon>
        <taxon>Papaver</taxon>
    </lineage>
</organism>
<accession>A0A4Y7IWS5</accession>
<dbReference type="AlphaFoldDB" id="A0A4Y7IWS5"/>
<feature type="non-terminal residue" evidence="1">
    <location>
        <position position="155"/>
    </location>
</feature>
<evidence type="ECO:0000313" key="1">
    <source>
        <dbReference type="EMBL" id="RZC52162.1"/>
    </source>
</evidence>
<dbReference type="Proteomes" id="UP000316621">
    <property type="component" value="Chromosome 2"/>
</dbReference>
<dbReference type="EMBL" id="CM010716">
    <property type="protein sequence ID" value="RZC52162.1"/>
    <property type="molecule type" value="Genomic_DNA"/>
</dbReference>
<proteinExistence type="predicted"/>
<gene>
    <name evidence="1" type="ORF">C5167_020580</name>
</gene>
<protein>
    <submittedName>
        <fullName evidence="1">Uncharacterized protein</fullName>
    </submittedName>
</protein>
<dbReference type="Gramene" id="RZC52162">
    <property type="protein sequence ID" value="RZC52162"/>
    <property type="gene ID" value="C5167_020580"/>
</dbReference>
<keyword evidence="2" id="KW-1185">Reference proteome</keyword>
<sequence>MERRWFTGINQLLQGVWILGCKFKISISHEGNLQASMILCKSEIDVKLHRGVDKSELCIFKCRKSSNLCYTATGVFAKRGVLMEHTRIQERLCGIAGVSGSWLSKENRIGVMVHSGRPEVITRCQKKEESFTSGFQQVLIMLHENILPPFHFTCF</sequence>
<reference evidence="1 2" key="1">
    <citation type="journal article" date="2018" name="Science">
        <title>The opium poppy genome and morphinan production.</title>
        <authorList>
            <person name="Guo L."/>
            <person name="Winzer T."/>
            <person name="Yang X."/>
            <person name="Li Y."/>
            <person name="Ning Z."/>
            <person name="He Z."/>
            <person name="Teodor R."/>
            <person name="Lu Y."/>
            <person name="Bowser T.A."/>
            <person name="Graham I.A."/>
            <person name="Ye K."/>
        </authorList>
    </citation>
    <scope>NUCLEOTIDE SEQUENCE [LARGE SCALE GENOMIC DNA]</scope>
    <source>
        <strain evidence="2">cv. HN1</strain>
        <tissue evidence="1">Leaves</tissue>
    </source>
</reference>
<evidence type="ECO:0000313" key="2">
    <source>
        <dbReference type="Proteomes" id="UP000316621"/>
    </source>
</evidence>
<name>A0A4Y7IWS5_PAPSO</name>
<dbReference type="PROSITE" id="PS51257">
    <property type="entry name" value="PROKAR_LIPOPROTEIN"/>
    <property type="match status" value="1"/>
</dbReference>